<proteinExistence type="predicted"/>
<dbReference type="OrthoDB" id="390856at2"/>
<name>A0A2P6FDJ9_9MOLU</name>
<comment type="caution">
    <text evidence="1">The sequence shown here is derived from an EMBL/GenBank/DDBJ whole genome shotgun (WGS) entry which is preliminary data.</text>
</comment>
<keyword evidence="2" id="KW-1185">Reference proteome</keyword>
<accession>A0A2P6FDJ9</accession>
<dbReference type="AlphaFoldDB" id="A0A2P6FDJ9"/>
<dbReference type="PROSITE" id="PS51257">
    <property type="entry name" value="PROKAR_LIPOPROTEIN"/>
    <property type="match status" value="1"/>
</dbReference>
<evidence type="ECO:0000313" key="1">
    <source>
        <dbReference type="EMBL" id="PQM31536.1"/>
    </source>
</evidence>
<evidence type="ECO:0000313" key="2">
    <source>
        <dbReference type="Proteomes" id="UP000031565"/>
    </source>
</evidence>
<gene>
    <name evidence="1" type="ORF">SMSRO_SF013730</name>
</gene>
<sequence>MKKLLTLVGIANLSGGFGTALVGCTVNPETIVDDDTGSFKDIEILDKISKQAIDAFLEFSQNSSTLDTNDHSDVDFDKLYALVTKELSTAILNKNNPDVTPVLNILDSKFNIAFNNINNVITNEYSNYYVDSKPLKLLNSSRYTLHYIDLVTLGKINGEKDLSNLKAGRIDFKFRFQVQFKTYVMTSDYVIQYTISNDTAKIKKLQSGIVSKLSKVVVRFFNEKGKIILDKTPGFRTLYDNFYINYSKRHIDLDNIIQQQLTTLINSDPELAEIKEYVTWNADQELLLLQMGALNDVTSGVAVPSRPENTVYVWAGEGPFDSSKVTADTFYQFLMKLLNVFNISGNDLQLASFTVNLSKLTVAGLTLNGVIENNTGNALAVIIAISKEGLKTKLMDYSQIVVKFFETYRVESYLRYQQLVVPSNVFDQMKAARNYMDSLKPLVQDFINRPEISTLPGINLFNIDDAVGRLKQKLEWQGFFGQILCRVKIFIFNWC</sequence>
<dbReference type="Proteomes" id="UP000031565">
    <property type="component" value="Unassembled WGS sequence"/>
</dbReference>
<reference evidence="1 2" key="1">
    <citation type="journal article" date="2015" name="MBio">
        <title>Genome sequence of the Drosophila melanogaster male-killing Spiroplasma strain MSRO endosymbiont.</title>
        <authorList>
            <person name="Paredes J.C."/>
            <person name="Herren J.K."/>
            <person name="Schupfer F."/>
            <person name="Marin R."/>
            <person name="Claverol S."/>
            <person name="Kuo C.H."/>
            <person name="Lemaitre B."/>
            <person name="Beven L."/>
        </authorList>
    </citation>
    <scope>NUCLEOTIDE SEQUENCE [LARGE SCALE GENOMIC DNA]</scope>
    <source>
        <strain evidence="1 2">MSRO</strain>
    </source>
</reference>
<dbReference type="EMBL" id="JTLV02000001">
    <property type="protein sequence ID" value="PQM31536.1"/>
    <property type="molecule type" value="Genomic_DNA"/>
</dbReference>
<protein>
    <recommendedName>
        <fullName evidence="3">Lipoprotein</fullName>
    </recommendedName>
</protein>
<dbReference type="RefSeq" id="WP_040093635.1">
    <property type="nucleotide sequence ID" value="NZ_CM020866.1"/>
</dbReference>
<organism evidence="1 2">
    <name type="scientific">Spiroplasma poulsonii</name>
    <dbReference type="NCBI Taxonomy" id="2138"/>
    <lineage>
        <taxon>Bacteria</taxon>
        <taxon>Bacillati</taxon>
        <taxon>Mycoplasmatota</taxon>
        <taxon>Mollicutes</taxon>
        <taxon>Entomoplasmatales</taxon>
        <taxon>Spiroplasmataceae</taxon>
        <taxon>Spiroplasma</taxon>
    </lineage>
</organism>
<evidence type="ECO:0008006" key="3">
    <source>
        <dbReference type="Google" id="ProtNLM"/>
    </source>
</evidence>